<feature type="transmembrane region" description="Helical" evidence="1">
    <location>
        <begin position="64"/>
        <end position="85"/>
    </location>
</feature>
<keyword evidence="1" id="KW-0472">Membrane</keyword>
<dbReference type="EMBL" id="LT629695">
    <property type="protein sequence ID" value="SDH28042.1"/>
    <property type="molecule type" value="Genomic_DNA"/>
</dbReference>
<gene>
    <name evidence="2" type="ORF">SAMN04489720_0655</name>
</gene>
<name>A0A1G8B468_9MICO</name>
<dbReference type="AlphaFoldDB" id="A0A1G8B468"/>
<dbReference type="STRING" id="399736.SAMN04489720_0655"/>
<evidence type="ECO:0000313" key="2">
    <source>
        <dbReference type="EMBL" id="SDH28042.1"/>
    </source>
</evidence>
<keyword evidence="1" id="KW-0812">Transmembrane</keyword>
<keyword evidence="1" id="KW-1133">Transmembrane helix</keyword>
<organism evidence="2 3">
    <name type="scientific">Agrococcus jejuensis</name>
    <dbReference type="NCBI Taxonomy" id="399736"/>
    <lineage>
        <taxon>Bacteria</taxon>
        <taxon>Bacillati</taxon>
        <taxon>Actinomycetota</taxon>
        <taxon>Actinomycetes</taxon>
        <taxon>Micrococcales</taxon>
        <taxon>Microbacteriaceae</taxon>
        <taxon>Agrococcus</taxon>
    </lineage>
</organism>
<sequence length="100" mass="9996">MLGRSPPARVARGRARAGRRIRVLGDARVRFELVAVAAAAMVALLAVLTPQALAGQPVVAPAGGFLAAGIALVVATLGAVAVVLARGRARTAPVPQTVDA</sequence>
<evidence type="ECO:0000256" key="1">
    <source>
        <dbReference type="SAM" id="Phobius"/>
    </source>
</evidence>
<protein>
    <submittedName>
        <fullName evidence="2">Uncharacterized protein</fullName>
    </submittedName>
</protein>
<evidence type="ECO:0000313" key="3">
    <source>
        <dbReference type="Proteomes" id="UP000198822"/>
    </source>
</evidence>
<proteinExistence type="predicted"/>
<keyword evidence="3" id="KW-1185">Reference proteome</keyword>
<reference evidence="3" key="1">
    <citation type="submission" date="2016-10" db="EMBL/GenBank/DDBJ databases">
        <authorList>
            <person name="Varghese N."/>
            <person name="Submissions S."/>
        </authorList>
    </citation>
    <scope>NUCLEOTIDE SEQUENCE [LARGE SCALE GENOMIC DNA]</scope>
    <source>
        <strain evidence="3">DSM 22002</strain>
    </source>
</reference>
<dbReference type="Proteomes" id="UP000198822">
    <property type="component" value="Chromosome I"/>
</dbReference>
<accession>A0A1G8B468</accession>